<accession>A0A401IRF1</accession>
<protein>
    <recommendedName>
        <fullName evidence="10">tRNA dimethylallyltransferase</fullName>
        <ecNumber evidence="10">2.5.1.75</ecNumber>
    </recommendedName>
    <alternativeName>
        <fullName evidence="10">Dimethylallyl diphosphate:tRNA dimethylallyltransferase</fullName>
        <shortName evidence="10">DMAPP:tRNA dimethylallyltransferase</shortName>
        <shortName evidence="10">DMATase</shortName>
    </alternativeName>
    <alternativeName>
        <fullName evidence="10">Isopentenyl-diphosphate:tRNA isopentenyltransferase</fullName>
        <shortName evidence="10">IPP transferase</shortName>
        <shortName evidence="10">IPPT</shortName>
        <shortName evidence="10">IPTase</shortName>
    </alternativeName>
</protein>
<dbReference type="Gene3D" id="3.40.50.300">
    <property type="entry name" value="P-loop containing nucleotide triphosphate hydrolases"/>
    <property type="match status" value="1"/>
</dbReference>
<keyword evidence="4 10" id="KW-0808">Transferase</keyword>
<gene>
    <name evidence="10 14" type="primary">miaA</name>
    <name evidence="14" type="ORF">LFYK43_05720</name>
</gene>
<keyword evidence="5 10" id="KW-0819">tRNA processing</keyword>
<dbReference type="PANTHER" id="PTHR11088:SF60">
    <property type="entry name" value="TRNA DIMETHYLALLYLTRANSFERASE"/>
    <property type="match status" value="1"/>
</dbReference>
<feature type="region of interest" description="Interaction with substrate tRNA" evidence="10">
    <location>
        <begin position="35"/>
        <end position="38"/>
    </location>
</feature>
<dbReference type="InterPro" id="IPR018022">
    <property type="entry name" value="IPT"/>
</dbReference>
<evidence type="ECO:0000256" key="4">
    <source>
        <dbReference type="ARBA" id="ARBA00022679"/>
    </source>
</evidence>
<evidence type="ECO:0000313" key="15">
    <source>
        <dbReference type="Proteomes" id="UP000286848"/>
    </source>
</evidence>
<evidence type="ECO:0000256" key="12">
    <source>
        <dbReference type="RuleBase" id="RU003784"/>
    </source>
</evidence>
<keyword evidence="7 10" id="KW-0067">ATP-binding</keyword>
<dbReference type="FunFam" id="1.10.20.140:FF:000001">
    <property type="entry name" value="tRNA dimethylallyltransferase"/>
    <property type="match status" value="1"/>
</dbReference>
<dbReference type="GO" id="GO:0006400">
    <property type="term" value="P:tRNA modification"/>
    <property type="evidence" value="ECO:0007669"/>
    <property type="project" value="TreeGrafter"/>
</dbReference>
<dbReference type="GO" id="GO:0005524">
    <property type="term" value="F:ATP binding"/>
    <property type="evidence" value="ECO:0007669"/>
    <property type="project" value="UniProtKB-UniRule"/>
</dbReference>
<feature type="binding site" evidence="10">
    <location>
        <begin position="10"/>
        <end position="17"/>
    </location>
    <ligand>
        <name>ATP</name>
        <dbReference type="ChEBI" id="CHEBI:30616"/>
    </ligand>
</feature>
<evidence type="ECO:0000256" key="5">
    <source>
        <dbReference type="ARBA" id="ARBA00022694"/>
    </source>
</evidence>
<organism evidence="14 15">
    <name type="scientific">Ligilactobacillus salitolerans</name>
    <dbReference type="NCBI Taxonomy" id="1808352"/>
    <lineage>
        <taxon>Bacteria</taxon>
        <taxon>Bacillati</taxon>
        <taxon>Bacillota</taxon>
        <taxon>Bacilli</taxon>
        <taxon>Lactobacillales</taxon>
        <taxon>Lactobacillaceae</taxon>
        <taxon>Ligilactobacillus</taxon>
    </lineage>
</organism>
<dbReference type="Pfam" id="PF01715">
    <property type="entry name" value="IPPT"/>
    <property type="match status" value="1"/>
</dbReference>
<reference evidence="14 15" key="1">
    <citation type="journal article" date="2019" name="Int. J. Syst. Evol. Microbiol.">
        <title>Lactobacillus salitolerans sp. nov., a novel lactic acid bacterium isolated from spent mushroom substrates.</title>
        <authorList>
            <person name="Tohno M."/>
            <person name="Tanizawa Y."/>
            <person name="Kojima Y."/>
            <person name="Sakamoto M."/>
            <person name="Nakamura Y."/>
            <person name="Ohkuma M."/>
            <person name="Kobayashi H."/>
        </authorList>
    </citation>
    <scope>NUCLEOTIDE SEQUENCE [LARGE SCALE GENOMIC DNA]</scope>
    <source>
        <strain evidence="14 15">YK43</strain>
    </source>
</reference>
<sequence length="308" mass="34618">MTQKVLLIVGPTAVGKTTLSIELAQLFNGEIISGDSMQVYTGLDIGTAKIEPEEMAGIPHYLLDILSVDQRFSVADFVTLSKEKCQEISRRQKLPLIVGGTGFYLQALLDGYNLGSTYNSAGQKIRDELQQFAAQQGKQALWDRLEKIDPAAAVKIPVNNTRRVIRALEVYEQTGQLFSEQKDTPTLEIKPLIIGLNTDRQLLYSRIDQRVDQMLAKGLLAEAEKLYSEGGLELPAGKGIGYKELFPYFAQKASLAECASLIKKNSRHYAKRQLTWFHNKMDVEWYDLVQHPKEIDQIITRVGEWLAN</sequence>
<keyword evidence="6 10" id="KW-0547">Nucleotide-binding</keyword>
<feature type="site" description="Interaction with substrate tRNA" evidence="10">
    <location>
        <position position="126"/>
    </location>
</feature>
<dbReference type="PANTHER" id="PTHR11088">
    <property type="entry name" value="TRNA DIMETHYLALLYLTRANSFERASE"/>
    <property type="match status" value="1"/>
</dbReference>
<dbReference type="GO" id="GO:0052381">
    <property type="term" value="F:tRNA dimethylallyltransferase activity"/>
    <property type="evidence" value="ECO:0007669"/>
    <property type="project" value="UniProtKB-UniRule"/>
</dbReference>
<evidence type="ECO:0000256" key="13">
    <source>
        <dbReference type="RuleBase" id="RU003785"/>
    </source>
</evidence>
<evidence type="ECO:0000256" key="1">
    <source>
        <dbReference type="ARBA" id="ARBA00001946"/>
    </source>
</evidence>
<evidence type="ECO:0000256" key="7">
    <source>
        <dbReference type="ARBA" id="ARBA00022840"/>
    </source>
</evidence>
<dbReference type="Proteomes" id="UP000286848">
    <property type="component" value="Unassembled WGS sequence"/>
</dbReference>
<comment type="caution">
    <text evidence="10">Lacks conserved residue(s) required for the propagation of feature annotation.</text>
</comment>
<dbReference type="InterPro" id="IPR039657">
    <property type="entry name" value="Dimethylallyltransferase"/>
</dbReference>
<comment type="catalytic activity">
    <reaction evidence="9 10 11">
        <text>adenosine(37) in tRNA + dimethylallyl diphosphate = N(6)-dimethylallyladenosine(37) in tRNA + diphosphate</text>
        <dbReference type="Rhea" id="RHEA:26482"/>
        <dbReference type="Rhea" id="RHEA-COMP:10162"/>
        <dbReference type="Rhea" id="RHEA-COMP:10375"/>
        <dbReference type="ChEBI" id="CHEBI:33019"/>
        <dbReference type="ChEBI" id="CHEBI:57623"/>
        <dbReference type="ChEBI" id="CHEBI:74411"/>
        <dbReference type="ChEBI" id="CHEBI:74415"/>
        <dbReference type="EC" id="2.5.1.75"/>
    </reaction>
</comment>
<evidence type="ECO:0000256" key="2">
    <source>
        <dbReference type="ARBA" id="ARBA00003213"/>
    </source>
</evidence>
<evidence type="ECO:0000256" key="9">
    <source>
        <dbReference type="ARBA" id="ARBA00049563"/>
    </source>
</evidence>
<dbReference type="NCBIfam" id="TIGR00174">
    <property type="entry name" value="miaA"/>
    <property type="match status" value="1"/>
</dbReference>
<feature type="site" description="Interaction with substrate tRNA" evidence="10">
    <location>
        <position position="101"/>
    </location>
</feature>
<feature type="binding site" evidence="10">
    <location>
        <begin position="12"/>
        <end position="17"/>
    </location>
    <ligand>
        <name>substrate</name>
    </ligand>
</feature>
<dbReference type="EC" id="2.5.1.75" evidence="10"/>
<name>A0A401IRF1_9LACO</name>
<evidence type="ECO:0000256" key="10">
    <source>
        <dbReference type="HAMAP-Rule" id="MF_00185"/>
    </source>
</evidence>
<comment type="cofactor">
    <cofactor evidence="1 10">
        <name>Mg(2+)</name>
        <dbReference type="ChEBI" id="CHEBI:18420"/>
    </cofactor>
</comment>
<comment type="subunit">
    <text evidence="10">Monomer.</text>
</comment>
<evidence type="ECO:0000313" key="14">
    <source>
        <dbReference type="EMBL" id="GBG94113.1"/>
    </source>
</evidence>
<dbReference type="InterPro" id="IPR027417">
    <property type="entry name" value="P-loop_NTPase"/>
</dbReference>
<evidence type="ECO:0000256" key="3">
    <source>
        <dbReference type="ARBA" id="ARBA00005842"/>
    </source>
</evidence>
<dbReference type="HAMAP" id="MF_00185">
    <property type="entry name" value="IPP_trans"/>
    <property type="match status" value="1"/>
</dbReference>
<evidence type="ECO:0000256" key="6">
    <source>
        <dbReference type="ARBA" id="ARBA00022741"/>
    </source>
</evidence>
<dbReference type="AlphaFoldDB" id="A0A401IRF1"/>
<evidence type="ECO:0000256" key="8">
    <source>
        <dbReference type="ARBA" id="ARBA00022842"/>
    </source>
</evidence>
<proteinExistence type="inferred from homology"/>
<dbReference type="OrthoDB" id="9776390at2"/>
<dbReference type="RefSeq" id="WP_124975220.1">
    <property type="nucleotide sequence ID" value="NZ_BFFP01000006.1"/>
</dbReference>
<keyword evidence="8 10" id="KW-0460">Magnesium</keyword>
<dbReference type="SUPFAM" id="SSF52540">
    <property type="entry name" value="P-loop containing nucleoside triphosphate hydrolases"/>
    <property type="match status" value="1"/>
</dbReference>
<comment type="caution">
    <text evidence="14">The sequence shown here is derived from an EMBL/GenBank/DDBJ whole genome shotgun (WGS) entry which is preliminary data.</text>
</comment>
<keyword evidence="15" id="KW-1185">Reference proteome</keyword>
<comment type="function">
    <text evidence="2 10 12">Catalyzes the transfer of a dimethylallyl group onto the adenine at position 37 in tRNAs that read codons beginning with uridine, leading to the formation of N6-(dimethylallyl)adenosine (i(6)A).</text>
</comment>
<comment type="similarity">
    <text evidence="3 10 13">Belongs to the IPP transferase family.</text>
</comment>
<dbReference type="Gene3D" id="1.10.20.140">
    <property type="match status" value="1"/>
</dbReference>
<evidence type="ECO:0000256" key="11">
    <source>
        <dbReference type="RuleBase" id="RU003783"/>
    </source>
</evidence>
<dbReference type="EMBL" id="BFFP01000006">
    <property type="protein sequence ID" value="GBG94113.1"/>
    <property type="molecule type" value="Genomic_DNA"/>
</dbReference>